<keyword evidence="3" id="KW-0328">Glycosyltransferase</keyword>
<feature type="domain" description="Glycosyltransferase 2-like" evidence="6">
    <location>
        <begin position="4"/>
        <end position="106"/>
    </location>
</feature>
<protein>
    <submittedName>
        <fullName evidence="7">Glycosyltransferase family 2 protein</fullName>
    </submittedName>
</protein>
<dbReference type="GO" id="GO:0005886">
    <property type="term" value="C:plasma membrane"/>
    <property type="evidence" value="ECO:0007669"/>
    <property type="project" value="UniProtKB-SubCell"/>
</dbReference>
<organism evidence="7 8">
    <name type="scientific">Luteimonas deserti</name>
    <dbReference type="NCBI Taxonomy" id="2752306"/>
    <lineage>
        <taxon>Bacteria</taxon>
        <taxon>Pseudomonadati</taxon>
        <taxon>Pseudomonadota</taxon>
        <taxon>Gammaproteobacteria</taxon>
        <taxon>Lysobacterales</taxon>
        <taxon>Lysobacteraceae</taxon>
        <taxon>Luteimonas</taxon>
    </lineage>
</organism>
<evidence type="ECO:0000256" key="1">
    <source>
        <dbReference type="ARBA" id="ARBA00004236"/>
    </source>
</evidence>
<dbReference type="AlphaFoldDB" id="A0A7Z0QRE3"/>
<dbReference type="InterPro" id="IPR001173">
    <property type="entry name" value="Glyco_trans_2-like"/>
</dbReference>
<keyword evidence="4 7" id="KW-0808">Transferase</keyword>
<evidence type="ECO:0000313" key="8">
    <source>
        <dbReference type="Proteomes" id="UP000589896"/>
    </source>
</evidence>
<comment type="caution">
    <text evidence="7">The sequence shown here is derived from an EMBL/GenBank/DDBJ whole genome shotgun (WGS) entry which is preliminary data.</text>
</comment>
<dbReference type="EMBL" id="JACCJZ010000014">
    <property type="protein sequence ID" value="NYZ62596.1"/>
    <property type="molecule type" value="Genomic_DNA"/>
</dbReference>
<evidence type="ECO:0000256" key="4">
    <source>
        <dbReference type="ARBA" id="ARBA00022679"/>
    </source>
</evidence>
<dbReference type="PANTHER" id="PTHR43646">
    <property type="entry name" value="GLYCOSYLTRANSFERASE"/>
    <property type="match status" value="1"/>
</dbReference>
<evidence type="ECO:0000313" key="7">
    <source>
        <dbReference type="EMBL" id="NYZ62596.1"/>
    </source>
</evidence>
<dbReference type="GO" id="GO:0016757">
    <property type="term" value="F:glycosyltransferase activity"/>
    <property type="evidence" value="ECO:0007669"/>
    <property type="project" value="UniProtKB-KW"/>
</dbReference>
<keyword evidence="8" id="KW-1185">Reference proteome</keyword>
<comment type="subcellular location">
    <subcellularLocation>
        <location evidence="1">Cell membrane</location>
    </subcellularLocation>
</comment>
<keyword evidence="2" id="KW-1003">Cell membrane</keyword>
<proteinExistence type="predicted"/>
<reference evidence="7 8" key="1">
    <citation type="submission" date="2020-07" db="EMBL/GenBank/DDBJ databases">
        <title>isolation of Luteimonas sp. SJ-16.</title>
        <authorList>
            <person name="Huang X.-X."/>
            <person name="Xu L."/>
            <person name="Sun J.-Q."/>
        </authorList>
    </citation>
    <scope>NUCLEOTIDE SEQUENCE [LARGE SCALE GENOMIC DNA]</scope>
    <source>
        <strain evidence="7 8">SJ-16</strain>
    </source>
</reference>
<keyword evidence="5" id="KW-0472">Membrane</keyword>
<evidence type="ECO:0000259" key="6">
    <source>
        <dbReference type="Pfam" id="PF00535"/>
    </source>
</evidence>
<dbReference type="RefSeq" id="WP_180544832.1">
    <property type="nucleotide sequence ID" value="NZ_JACCJZ010000014.1"/>
</dbReference>
<dbReference type="Pfam" id="PF00535">
    <property type="entry name" value="Glycos_transf_2"/>
    <property type="match status" value="1"/>
</dbReference>
<dbReference type="Proteomes" id="UP000589896">
    <property type="component" value="Unassembled WGS sequence"/>
</dbReference>
<name>A0A7Z0QRE3_9GAMM</name>
<dbReference type="InterPro" id="IPR029044">
    <property type="entry name" value="Nucleotide-diphossugar_trans"/>
</dbReference>
<dbReference type="PANTHER" id="PTHR43646:SF2">
    <property type="entry name" value="GLYCOSYLTRANSFERASE 2-LIKE DOMAIN-CONTAINING PROTEIN"/>
    <property type="match status" value="1"/>
</dbReference>
<accession>A0A7Z0QRE3</accession>
<evidence type="ECO:0000256" key="2">
    <source>
        <dbReference type="ARBA" id="ARBA00022475"/>
    </source>
</evidence>
<evidence type="ECO:0000256" key="5">
    <source>
        <dbReference type="ARBA" id="ARBA00023136"/>
    </source>
</evidence>
<gene>
    <name evidence="7" type="ORF">H0E82_07430</name>
</gene>
<sequence>MIGVVVPARNEEASVAQCIAAIEVAAACPRLDGEMVRVFVSIDRCTDRTAHVAAAAGASVVRGPGGNVGLARAAGMDAAIAAGARWLACTDADSIVPADWLSAQVRCGADAFCGMVTVRDWGAYADAVRAVFERGHPRRIGHPHVHGANLGVSTPAYLACGGFRAGRAHEDVALVDALVESGARIARLPTPIVHTSARRCARARDGFADYLLALEARLGPGAPAGEGVLTMEADYGT</sequence>
<dbReference type="Gene3D" id="3.90.550.10">
    <property type="entry name" value="Spore Coat Polysaccharide Biosynthesis Protein SpsA, Chain A"/>
    <property type="match status" value="1"/>
</dbReference>
<dbReference type="SUPFAM" id="SSF53448">
    <property type="entry name" value="Nucleotide-diphospho-sugar transferases"/>
    <property type="match status" value="1"/>
</dbReference>
<evidence type="ECO:0000256" key="3">
    <source>
        <dbReference type="ARBA" id="ARBA00022676"/>
    </source>
</evidence>